<protein>
    <submittedName>
        <fullName evidence="1">Major vault protein</fullName>
    </submittedName>
</protein>
<dbReference type="InterPro" id="IPR039059">
    <property type="entry name" value="MVP"/>
</dbReference>
<evidence type="ECO:0000313" key="1">
    <source>
        <dbReference type="EMBL" id="ACO09787.1"/>
    </source>
</evidence>
<accession>C1BL84</accession>
<dbReference type="Gene3D" id="2.30.30.570">
    <property type="match status" value="1"/>
</dbReference>
<dbReference type="AlphaFoldDB" id="C1BL84"/>
<proteinExistence type="evidence at transcript level"/>
<dbReference type="FunFam" id="2.30.30.570:FF:000002">
    <property type="entry name" value="Major vault protein-alpha"/>
    <property type="match status" value="1"/>
</dbReference>
<dbReference type="GO" id="GO:0005634">
    <property type="term" value="C:nucleus"/>
    <property type="evidence" value="ECO:0007669"/>
    <property type="project" value="TreeGrafter"/>
</dbReference>
<gene>
    <name evidence="1" type="primary">MVP</name>
</gene>
<dbReference type="GO" id="GO:0005737">
    <property type="term" value="C:cytoplasm"/>
    <property type="evidence" value="ECO:0007669"/>
    <property type="project" value="TreeGrafter"/>
</dbReference>
<dbReference type="PANTHER" id="PTHR14165:SF3">
    <property type="entry name" value="MAJOR VAULT PROTEIN"/>
    <property type="match status" value="1"/>
</dbReference>
<name>C1BL84_OSMMO</name>
<reference evidence="1" key="1">
    <citation type="submission" date="2009-03" db="EMBL/GenBank/DDBJ databases">
        <title>Osmerus mordax full-length cDNAs.</title>
        <authorList>
            <person name="von Schalburg K."/>
            <person name="Leong J."/>
            <person name="Cooper G."/>
            <person name="Davidson W.S."/>
            <person name="Koop B.F."/>
        </authorList>
    </citation>
    <scope>NUCLEOTIDE SEQUENCE</scope>
    <source>
        <tissue evidence="1">Brain</tissue>
    </source>
</reference>
<dbReference type="PANTHER" id="PTHR14165">
    <property type="entry name" value="MAJOR VAULT PROTEIN"/>
    <property type="match status" value="1"/>
</dbReference>
<organism evidence="1">
    <name type="scientific">Osmerus mordax</name>
    <name type="common">Rainbow smelt</name>
    <name type="synonym">Atherina mordax</name>
    <dbReference type="NCBI Taxonomy" id="8014"/>
    <lineage>
        <taxon>Eukaryota</taxon>
        <taxon>Metazoa</taxon>
        <taxon>Chordata</taxon>
        <taxon>Craniata</taxon>
        <taxon>Vertebrata</taxon>
        <taxon>Euteleostomi</taxon>
        <taxon>Actinopterygii</taxon>
        <taxon>Neopterygii</taxon>
        <taxon>Teleostei</taxon>
        <taxon>Stomiati</taxon>
        <taxon>Osmeriformes</taxon>
        <taxon>Osmeridae</taxon>
        <taxon>Osmerus</taxon>
    </lineage>
</organism>
<sequence length="103" mass="11708">MVNPLSAPQMASKTFGSRGVEVQSLSDASIIRIPPHHYIHVLDQNTNIARVEIGPLTYIRQDNERLVVEGMVISLLSTLLWCRYLFFQSDYCNIQLIKNCICV</sequence>
<dbReference type="EMBL" id="BT075363">
    <property type="protein sequence ID" value="ACO09787.1"/>
    <property type="molecule type" value="mRNA"/>
</dbReference>